<comment type="caution">
    <text evidence="9">The sequence shown here is derived from an EMBL/GenBank/DDBJ whole genome shotgun (WGS) entry which is preliminary data.</text>
</comment>
<dbReference type="UniPathway" id="UPA00109">
    <property type="reaction ID" value="UER00181"/>
</dbReference>
<evidence type="ECO:0000256" key="4">
    <source>
        <dbReference type="ARBA" id="ARBA00022432"/>
    </source>
</evidence>
<dbReference type="Proteomes" id="UP000177701">
    <property type="component" value="Unassembled WGS sequence"/>
</dbReference>
<dbReference type="InterPro" id="IPR051610">
    <property type="entry name" value="GPI/OXD"/>
</dbReference>
<feature type="domain" description="Glucose-6-phosphate isomerase prokaryote" evidence="8">
    <location>
        <begin position="24"/>
        <end position="178"/>
    </location>
</feature>
<dbReference type="AlphaFoldDB" id="A0A1F5A7F7"/>
<dbReference type="GO" id="GO:0005737">
    <property type="term" value="C:cytoplasm"/>
    <property type="evidence" value="ECO:0007669"/>
    <property type="project" value="InterPro"/>
</dbReference>
<dbReference type="Pfam" id="PF06560">
    <property type="entry name" value="GPI"/>
    <property type="match status" value="1"/>
</dbReference>
<dbReference type="GO" id="GO:0006096">
    <property type="term" value="P:glycolytic process"/>
    <property type="evidence" value="ECO:0007669"/>
    <property type="project" value="UniProtKB-UniPathway"/>
</dbReference>
<evidence type="ECO:0000256" key="2">
    <source>
        <dbReference type="ARBA" id="ARBA00006542"/>
    </source>
</evidence>
<name>A0A1F5A7F7_9BACT</name>
<evidence type="ECO:0000256" key="7">
    <source>
        <dbReference type="ARBA" id="ARBA00029321"/>
    </source>
</evidence>
<evidence type="ECO:0000256" key="6">
    <source>
        <dbReference type="ARBA" id="ARBA00023152"/>
    </source>
</evidence>
<organism evidence="9 10">
    <name type="scientific">Candidatus Sediminicultor quintus</name>
    <dbReference type="NCBI Taxonomy" id="1797291"/>
    <lineage>
        <taxon>Bacteria</taxon>
        <taxon>Pseudomonadati</taxon>
        <taxon>Atribacterota</taxon>
        <taxon>Candidatus Phoenicimicrobiia</taxon>
        <taxon>Candidatus Pheonicimicrobiales</taxon>
        <taxon>Candidatus Phoenicimicrobiaceae</taxon>
        <taxon>Candidatus Sediminicultor</taxon>
    </lineage>
</organism>
<evidence type="ECO:0000259" key="8">
    <source>
        <dbReference type="Pfam" id="PF06560"/>
    </source>
</evidence>
<evidence type="ECO:0000313" key="9">
    <source>
        <dbReference type="EMBL" id="OGD14096.1"/>
    </source>
</evidence>
<dbReference type="GO" id="GO:0006094">
    <property type="term" value="P:gluconeogenesis"/>
    <property type="evidence" value="ECO:0007669"/>
    <property type="project" value="UniProtKB-KW"/>
</dbReference>
<evidence type="ECO:0000256" key="5">
    <source>
        <dbReference type="ARBA" id="ARBA00022723"/>
    </source>
</evidence>
<dbReference type="PANTHER" id="PTHR35848">
    <property type="entry name" value="OXALATE-BINDING PROTEIN"/>
    <property type="match status" value="1"/>
</dbReference>
<reference evidence="9 10" key="1">
    <citation type="journal article" date="2016" name="Nat. Commun.">
        <title>Thousands of microbial genomes shed light on interconnected biogeochemical processes in an aquifer system.</title>
        <authorList>
            <person name="Anantharaman K."/>
            <person name="Brown C.T."/>
            <person name="Hug L.A."/>
            <person name="Sharon I."/>
            <person name="Castelle C.J."/>
            <person name="Probst A.J."/>
            <person name="Thomas B.C."/>
            <person name="Singh A."/>
            <person name="Wilkins M.J."/>
            <person name="Karaoz U."/>
            <person name="Brodie E.L."/>
            <person name="Williams K.H."/>
            <person name="Hubbard S.S."/>
            <person name="Banfield J.F."/>
        </authorList>
    </citation>
    <scope>NUCLEOTIDE SEQUENCE [LARGE SCALE GENOMIC DNA]</scope>
</reference>
<dbReference type="GO" id="GO:0046872">
    <property type="term" value="F:metal ion binding"/>
    <property type="evidence" value="ECO:0007669"/>
    <property type="project" value="UniProtKB-KW"/>
</dbReference>
<comment type="pathway">
    <text evidence="1">Carbohydrate degradation; glycolysis; D-glyceraldehyde 3-phosphate and glycerone phosphate from D-glucose: step 2/4.</text>
</comment>
<evidence type="ECO:0000313" key="10">
    <source>
        <dbReference type="Proteomes" id="UP000177701"/>
    </source>
</evidence>
<evidence type="ECO:0000256" key="1">
    <source>
        <dbReference type="ARBA" id="ARBA00004926"/>
    </source>
</evidence>
<dbReference type="EMBL" id="MEYH01000092">
    <property type="protein sequence ID" value="OGD14096.1"/>
    <property type="molecule type" value="Genomic_DNA"/>
</dbReference>
<dbReference type="Gene3D" id="2.60.120.10">
    <property type="entry name" value="Jelly Rolls"/>
    <property type="match status" value="1"/>
</dbReference>
<protein>
    <recommendedName>
        <fullName evidence="3">glucose-6-phosphate isomerase</fullName>
        <ecNumber evidence="3">5.3.1.9</ecNumber>
    </recommendedName>
</protein>
<sequence length="186" mass="21336">MEPFNNYLNFNTGEILGNCNILIRHLSDMEGMYHDLEAARKIINEGDRLIYRVYNIDVPEKYGHLQHCTSIIYPGRIGNEYHMTKGHFHAQEDTAEIYLVLQGTGKLLMQKKDREVKVLDMQSGSISYIPPYWAHRTINTGNTPLIFFAVYPGEAGHNYGIIKSKGFSKLIIEKDGQIKVIDNPNY</sequence>
<dbReference type="PANTHER" id="PTHR35848:SF6">
    <property type="entry name" value="CUPIN TYPE-2 DOMAIN-CONTAINING PROTEIN"/>
    <property type="match status" value="1"/>
</dbReference>
<proteinExistence type="inferred from homology"/>
<keyword evidence="9" id="KW-0413">Isomerase</keyword>
<evidence type="ECO:0000256" key="3">
    <source>
        <dbReference type="ARBA" id="ARBA00011952"/>
    </source>
</evidence>
<keyword evidence="4" id="KW-0312">Gluconeogenesis</keyword>
<dbReference type="InterPro" id="IPR011051">
    <property type="entry name" value="RmlC_Cupin_sf"/>
</dbReference>
<dbReference type="EC" id="5.3.1.9" evidence="3"/>
<dbReference type="InterPro" id="IPR014710">
    <property type="entry name" value="RmlC-like_jellyroll"/>
</dbReference>
<keyword evidence="5" id="KW-0479">Metal-binding</keyword>
<dbReference type="STRING" id="1797291.A2V47_04495"/>
<dbReference type="GO" id="GO:0004347">
    <property type="term" value="F:glucose-6-phosphate isomerase activity"/>
    <property type="evidence" value="ECO:0007669"/>
    <property type="project" value="UniProtKB-EC"/>
</dbReference>
<accession>A0A1F5A7F7</accession>
<dbReference type="InterPro" id="IPR010551">
    <property type="entry name" value="G6P_isomerase_prok"/>
</dbReference>
<gene>
    <name evidence="9" type="ORF">A2V47_04495</name>
</gene>
<comment type="similarity">
    <text evidence="2">Belongs to the archaeal-type GPI family.</text>
</comment>
<dbReference type="CDD" id="cd02218">
    <property type="entry name" value="cupin_PGI"/>
    <property type="match status" value="1"/>
</dbReference>
<comment type="catalytic activity">
    <reaction evidence="7">
        <text>alpha-D-glucose 6-phosphate = beta-D-fructose 6-phosphate</text>
        <dbReference type="Rhea" id="RHEA:11816"/>
        <dbReference type="ChEBI" id="CHEBI:57634"/>
        <dbReference type="ChEBI" id="CHEBI:58225"/>
        <dbReference type="EC" id="5.3.1.9"/>
    </reaction>
</comment>
<keyword evidence="6" id="KW-0324">Glycolysis</keyword>
<dbReference type="SUPFAM" id="SSF51182">
    <property type="entry name" value="RmlC-like cupins"/>
    <property type="match status" value="1"/>
</dbReference>